<protein>
    <submittedName>
        <fullName evidence="2">Phosphoadenosine phosphosulfate reductase</fullName>
    </submittedName>
</protein>
<accession>A0A3T0IHY4</accession>
<dbReference type="PANTHER" id="PTHR43196:SF2">
    <property type="entry name" value="PHOSPHOADENOSINE PHOSPHOSULFATE REDUCTASE"/>
    <property type="match status" value="1"/>
</dbReference>
<dbReference type="Proteomes" id="UP000288674">
    <property type="component" value="Segment"/>
</dbReference>
<organism evidence="2 3">
    <name type="scientific">Bacillus phage pW4</name>
    <dbReference type="NCBI Taxonomy" id="2500560"/>
    <lineage>
        <taxon>Viruses</taxon>
        <taxon>Duplodnaviria</taxon>
        <taxon>Heunggongvirae</taxon>
        <taxon>Uroviricota</taxon>
        <taxon>Caudoviricetes</taxon>
        <taxon>Sejongvirinae</taxon>
        <taxon>Yihwangvirus</taxon>
        <taxon>Yihwangvirus pW4</taxon>
    </lineage>
</organism>
<proteinExistence type="predicted"/>
<dbReference type="SUPFAM" id="SSF52402">
    <property type="entry name" value="Adenine nucleotide alpha hydrolases-like"/>
    <property type="match status" value="1"/>
</dbReference>
<dbReference type="Gene3D" id="3.40.50.620">
    <property type="entry name" value="HUPs"/>
    <property type="match status" value="1"/>
</dbReference>
<evidence type="ECO:0000259" key="1">
    <source>
        <dbReference type="Pfam" id="PF01507"/>
    </source>
</evidence>
<dbReference type="PANTHER" id="PTHR43196">
    <property type="entry name" value="SULFATE ADENYLYLTRANSFERASE SUBUNIT 2"/>
    <property type="match status" value="1"/>
</dbReference>
<dbReference type="Pfam" id="PF01507">
    <property type="entry name" value="PAPS_reduct"/>
    <property type="match status" value="1"/>
</dbReference>
<dbReference type="GO" id="GO:0003824">
    <property type="term" value="F:catalytic activity"/>
    <property type="evidence" value="ECO:0007669"/>
    <property type="project" value="InterPro"/>
</dbReference>
<reference evidence="2 3" key="1">
    <citation type="submission" date="2018-12" db="EMBL/GenBank/DDBJ databases">
        <title>Characterization of novel siphovirus infecting Emetic Bacillus cereus.</title>
        <authorList>
            <person name="Hu X."/>
            <person name="Wan X."/>
            <person name="Geng P."/>
            <person name="Yuan Z."/>
        </authorList>
    </citation>
    <scope>NUCLEOTIDE SEQUENCE [LARGE SCALE GENOMIC DNA]</scope>
</reference>
<keyword evidence="3" id="KW-1185">Reference proteome</keyword>
<feature type="domain" description="Phosphoadenosine phosphosulphate reductase" evidence="1">
    <location>
        <begin position="73"/>
        <end position="324"/>
    </location>
</feature>
<name>A0A3T0IHY4_9CAUD</name>
<dbReference type="InterPro" id="IPR050128">
    <property type="entry name" value="Sulfate_adenylyltrnsfr_sub2"/>
</dbReference>
<sequence>MDLNVINLYDGQVKPEQYEYRTPKGRKSYGYNKTRAEKDVRYHMFDIHKELDLESKIRWGVELIKMSLSRSNNPVVSCSFGIDSIVTLYLVRQALVELGRDPSDVQVIWNNTLNEFQDVRVFAKQLIEDWNLNLIETKPKMSLMKVIDKYGSEGKVDTEYLIGRKGDRRGKKPLSEKCCGTLKHEPMRRAIKDNNWDLVINGLRADESTQRLRAGLRDGDFFYSSSEWKSFVCRPIMWMREKDIWDMVEKYDIPYNTLYEKNLVQKYPEALDQIIDDNIDMLKDLKIDITLLREQQLREFTKRQSVYLMELGFKIFTPRTGCLLCPIPIKYGYLQWMREYYPKVYDTMIYKLGYGEALLDLLPDEVKDDLESFFNITLTEDTTTELLKEILEYRPCTFDTLKK</sequence>
<dbReference type="EMBL" id="MK288022">
    <property type="protein sequence ID" value="AZU99035.1"/>
    <property type="molecule type" value="Genomic_DNA"/>
</dbReference>
<dbReference type="InterPro" id="IPR014729">
    <property type="entry name" value="Rossmann-like_a/b/a_fold"/>
</dbReference>
<evidence type="ECO:0000313" key="2">
    <source>
        <dbReference type="EMBL" id="AZU99035.1"/>
    </source>
</evidence>
<dbReference type="InterPro" id="IPR002500">
    <property type="entry name" value="PAPS_reduct_dom"/>
</dbReference>
<evidence type="ECO:0000313" key="3">
    <source>
        <dbReference type="Proteomes" id="UP000288674"/>
    </source>
</evidence>
<gene>
    <name evidence="2" type="ORF">pW4_13</name>
</gene>